<evidence type="ECO:0000256" key="1">
    <source>
        <dbReference type="SAM" id="MobiDB-lite"/>
    </source>
</evidence>
<reference evidence="3 4" key="1">
    <citation type="submission" date="2016-10" db="EMBL/GenBank/DDBJ databases">
        <authorList>
            <person name="de Groot N.N."/>
        </authorList>
    </citation>
    <scope>NUCLEOTIDE SEQUENCE [LARGE SCALE GENOMIC DNA]</scope>
    <source>
        <strain evidence="3 4">CPCC 201354</strain>
    </source>
</reference>
<accession>A0A1G7R4N0</accession>
<dbReference type="RefSeq" id="WP_143020069.1">
    <property type="nucleotide sequence ID" value="NZ_FNCN01000001.1"/>
</dbReference>
<keyword evidence="4" id="KW-1185">Reference proteome</keyword>
<proteinExistence type="predicted"/>
<dbReference type="InterPro" id="IPR011335">
    <property type="entry name" value="Restrct_endonuc-II-like"/>
</dbReference>
<dbReference type="Gene3D" id="3.90.1570.10">
    <property type="entry name" value="tt1808, chain A"/>
    <property type="match status" value="1"/>
</dbReference>
<dbReference type="EMBL" id="FNCN01000001">
    <property type="protein sequence ID" value="SDG05751.1"/>
    <property type="molecule type" value="Genomic_DNA"/>
</dbReference>
<organism evidence="3 4">
    <name type="scientific">Sinosporangium album</name>
    <dbReference type="NCBI Taxonomy" id="504805"/>
    <lineage>
        <taxon>Bacteria</taxon>
        <taxon>Bacillati</taxon>
        <taxon>Actinomycetota</taxon>
        <taxon>Actinomycetes</taxon>
        <taxon>Streptosporangiales</taxon>
        <taxon>Streptosporangiaceae</taxon>
        <taxon>Sinosporangium</taxon>
    </lineage>
</organism>
<feature type="region of interest" description="Disordered" evidence="1">
    <location>
        <begin position="1"/>
        <end position="21"/>
    </location>
</feature>
<dbReference type="CDD" id="cd06260">
    <property type="entry name" value="DUF820-like"/>
    <property type="match status" value="1"/>
</dbReference>
<dbReference type="Proteomes" id="UP000198923">
    <property type="component" value="Unassembled WGS sequence"/>
</dbReference>
<dbReference type="AlphaFoldDB" id="A0A1G7R4N0"/>
<dbReference type="InterPro" id="IPR008538">
    <property type="entry name" value="Uma2"/>
</dbReference>
<feature type="compositionally biased region" description="Basic and acidic residues" evidence="1">
    <location>
        <begin position="9"/>
        <end position="21"/>
    </location>
</feature>
<feature type="domain" description="Putative restriction endonuclease" evidence="2">
    <location>
        <begin position="39"/>
        <end position="193"/>
    </location>
</feature>
<evidence type="ECO:0000313" key="4">
    <source>
        <dbReference type="Proteomes" id="UP000198923"/>
    </source>
</evidence>
<dbReference type="GO" id="GO:0004519">
    <property type="term" value="F:endonuclease activity"/>
    <property type="evidence" value="ECO:0007669"/>
    <property type="project" value="UniProtKB-KW"/>
</dbReference>
<keyword evidence="3" id="KW-0378">Hydrolase</keyword>
<dbReference type="STRING" id="504805.SAMN05421505_101251"/>
<name>A0A1G7R4N0_9ACTN</name>
<dbReference type="InterPro" id="IPR012296">
    <property type="entry name" value="Nuclease_put_TT1808"/>
</dbReference>
<evidence type="ECO:0000313" key="3">
    <source>
        <dbReference type="EMBL" id="SDG05751.1"/>
    </source>
</evidence>
<evidence type="ECO:0000259" key="2">
    <source>
        <dbReference type="Pfam" id="PF05685"/>
    </source>
</evidence>
<dbReference type="SUPFAM" id="SSF52980">
    <property type="entry name" value="Restriction endonuclease-like"/>
    <property type="match status" value="1"/>
</dbReference>
<sequence length="215" mass="23070">MSALPAESWPERSGAEEETEQEIRRRILRDVSRPCTVDDWLALPDIGRRVELIDGSYVVSPAPAAGPALCAQRLSHILLAAAPDDVEVIEAANLRVRDEGFIPDIVVGWAEPIIAGVLALDASDVLMVVEIVSPGNRKRDYVLKPASYAAAGVPFFMRVELEVPGGPLVEVFAAKDGEPVPVAAARAGETLSLIEPYEVSFDPADLAGPRRRGRG</sequence>
<dbReference type="OrthoDB" id="5524117at2"/>
<dbReference type="Pfam" id="PF05685">
    <property type="entry name" value="Uma2"/>
    <property type="match status" value="1"/>
</dbReference>
<keyword evidence="3" id="KW-0540">Nuclease</keyword>
<gene>
    <name evidence="3" type="ORF">SAMN05421505_101251</name>
</gene>
<keyword evidence="3" id="KW-0255">Endonuclease</keyword>
<protein>
    <submittedName>
        <fullName evidence="3">Putative restriction endonuclease</fullName>
    </submittedName>
</protein>